<keyword evidence="1" id="KW-0472">Membrane</keyword>
<feature type="transmembrane region" description="Helical" evidence="1">
    <location>
        <begin position="135"/>
        <end position="152"/>
    </location>
</feature>
<evidence type="ECO:0000313" key="3">
    <source>
        <dbReference type="Proteomes" id="UP000683139"/>
    </source>
</evidence>
<comment type="caution">
    <text evidence="2">The sequence shown here is derived from an EMBL/GenBank/DDBJ whole genome shotgun (WGS) entry which is preliminary data.</text>
</comment>
<sequence length="220" mass="23465">MNGKTHLAIGAVIGGVYGLVHAADSGLDTLLSFVAVGSFSALAADLDGPSLLTRKLSKLSRMLHSGCIIVGLAALLIIGGLWLTQEQFRPPWLLAAVAGSLLITLLGLLVSRGSWRNAMVSVTGGLLAAYGYIESWHWLIGLGVFTIIAPWLSHRGLTHTIWVVPLWGWIGFSLEAQLGIAGIGIAAMLTYLSHIIADMFTPAGVKLLYPLSKKKFRLKL</sequence>
<feature type="transmembrane region" description="Helical" evidence="1">
    <location>
        <begin position="92"/>
        <end position="115"/>
    </location>
</feature>
<organism evidence="2 3">
    <name type="scientific">Paenibacillus montaniterrae</name>
    <dbReference type="NCBI Taxonomy" id="429341"/>
    <lineage>
        <taxon>Bacteria</taxon>
        <taxon>Bacillati</taxon>
        <taxon>Bacillota</taxon>
        <taxon>Bacilli</taxon>
        <taxon>Bacillales</taxon>
        <taxon>Paenibacillaceae</taxon>
        <taxon>Paenibacillus</taxon>
    </lineage>
</organism>
<accession>A0A919YPD3</accession>
<dbReference type="AlphaFoldDB" id="A0A919YPD3"/>
<evidence type="ECO:0000256" key="1">
    <source>
        <dbReference type="SAM" id="Phobius"/>
    </source>
</evidence>
<proteinExistence type="predicted"/>
<dbReference type="EMBL" id="BOSE01000002">
    <property type="protein sequence ID" value="GIP15824.1"/>
    <property type="molecule type" value="Genomic_DNA"/>
</dbReference>
<gene>
    <name evidence="2" type="ORF">J40TS1_14660</name>
</gene>
<name>A0A919YPD3_9BACL</name>
<keyword evidence="3" id="KW-1185">Reference proteome</keyword>
<evidence type="ECO:0008006" key="4">
    <source>
        <dbReference type="Google" id="ProtNLM"/>
    </source>
</evidence>
<keyword evidence="1" id="KW-0812">Transmembrane</keyword>
<protein>
    <recommendedName>
        <fullName evidence="4">Metal-dependent hydrolase</fullName>
    </recommendedName>
</protein>
<dbReference type="Pfam" id="PF04307">
    <property type="entry name" value="YdjM"/>
    <property type="match status" value="1"/>
</dbReference>
<dbReference type="InterPro" id="IPR007404">
    <property type="entry name" value="YdjM-like"/>
</dbReference>
<feature type="transmembrane region" description="Helical" evidence="1">
    <location>
        <begin position="164"/>
        <end position="185"/>
    </location>
</feature>
<reference evidence="2" key="1">
    <citation type="submission" date="2021-03" db="EMBL/GenBank/DDBJ databases">
        <title>Antimicrobial resistance genes in bacteria isolated from Japanese honey, and their potential for conferring macrolide and lincosamide resistance in the American foulbrood pathogen Paenibacillus larvae.</title>
        <authorList>
            <person name="Okamoto M."/>
            <person name="Kumagai M."/>
            <person name="Kanamori H."/>
            <person name="Takamatsu D."/>
        </authorList>
    </citation>
    <scope>NUCLEOTIDE SEQUENCE</scope>
    <source>
        <strain evidence="2">J40TS1</strain>
    </source>
</reference>
<dbReference type="RefSeq" id="WP_213514092.1">
    <property type="nucleotide sequence ID" value="NZ_BOSE01000002.1"/>
</dbReference>
<evidence type="ECO:0000313" key="2">
    <source>
        <dbReference type="EMBL" id="GIP15824.1"/>
    </source>
</evidence>
<keyword evidence="1" id="KW-1133">Transmembrane helix</keyword>
<dbReference type="Proteomes" id="UP000683139">
    <property type="component" value="Unassembled WGS sequence"/>
</dbReference>
<feature type="transmembrane region" description="Helical" evidence="1">
    <location>
        <begin position="62"/>
        <end position="83"/>
    </location>
</feature>